<sequence>MNRSNNVYRNVMTKLFLVTGILSFMSGQFVASTFLFGMSFLSSNLILAKPVRA</sequence>
<gene>
    <name evidence="1" type="ordered locus">Metme_1401</name>
</gene>
<organism evidence="1 2">
    <name type="scientific">Methylomonas methanica (strain DSM 25384 / MC09)</name>
    <dbReference type="NCBI Taxonomy" id="857087"/>
    <lineage>
        <taxon>Bacteria</taxon>
        <taxon>Pseudomonadati</taxon>
        <taxon>Pseudomonadota</taxon>
        <taxon>Gammaproteobacteria</taxon>
        <taxon>Methylococcales</taxon>
        <taxon>Methylococcaceae</taxon>
        <taxon>Methylomonas</taxon>
    </lineage>
</organism>
<dbReference type="EMBL" id="CP002738">
    <property type="protein sequence ID" value="AEF99824.1"/>
    <property type="molecule type" value="Genomic_DNA"/>
</dbReference>
<evidence type="ECO:0000313" key="1">
    <source>
        <dbReference type="EMBL" id="AEF99824.1"/>
    </source>
</evidence>
<name>F9ZYW9_METMM</name>
<reference evidence="1 2" key="1">
    <citation type="journal article" date="2011" name="J. Bacteriol.">
        <title>Complete Genome Sequence of the Aerobic Marine Methanotroph Methylomonas methanica MC09.</title>
        <authorList>
            <person name="Boden R."/>
            <person name="Cunliffe M."/>
            <person name="Scanlan J."/>
            <person name="Moussard H."/>
            <person name="Kits K.D."/>
            <person name="Klotz M.G."/>
            <person name="Jetten M.S."/>
            <person name="Vuilleumier S."/>
            <person name="Han J."/>
            <person name="Peters L."/>
            <person name="Mikhailova N."/>
            <person name="Teshima H."/>
            <person name="Tapia R."/>
            <person name="Kyrpides N."/>
            <person name="Ivanova N."/>
            <person name="Pagani I."/>
            <person name="Cheng J.F."/>
            <person name="Goodwin L."/>
            <person name="Han C."/>
            <person name="Hauser L."/>
            <person name="Land M.L."/>
            <person name="Lapidus A."/>
            <person name="Lucas S."/>
            <person name="Pitluck S."/>
            <person name="Woyke T."/>
            <person name="Stein L."/>
            <person name="Murrell J.C."/>
        </authorList>
    </citation>
    <scope>NUCLEOTIDE SEQUENCE [LARGE SCALE GENOMIC DNA]</scope>
    <source>
        <strain evidence="1 2">MC09</strain>
    </source>
</reference>
<dbReference type="Proteomes" id="UP000008888">
    <property type="component" value="Chromosome"/>
</dbReference>
<dbReference type="KEGG" id="mmt:Metme_1401"/>
<proteinExistence type="predicted"/>
<evidence type="ECO:0000313" key="2">
    <source>
        <dbReference type="Proteomes" id="UP000008888"/>
    </source>
</evidence>
<reference evidence="2" key="3">
    <citation type="submission" date="2011-05" db="EMBL/GenBank/DDBJ databases">
        <title>Complete sequence of Methylomonas methanica MC09.</title>
        <authorList>
            <consortium name="US DOE Joint Genome Institute"/>
            <person name="Lucas S."/>
            <person name="Han J."/>
            <person name="Lapidus A."/>
            <person name="Cheng J.-F."/>
            <person name="Goodwin L."/>
            <person name="Pitluck S."/>
            <person name="Peters L."/>
            <person name="Mikhailova N."/>
            <person name="Teshima H."/>
            <person name="Han C."/>
            <person name="Tapia R."/>
            <person name="Land M."/>
            <person name="Hauser L."/>
            <person name="Kyrpides N."/>
            <person name="Ivanova N."/>
            <person name="Pagani I."/>
            <person name="Stein L."/>
            <person name="Woyke T."/>
        </authorList>
    </citation>
    <scope>NUCLEOTIDE SEQUENCE [LARGE SCALE GENOMIC DNA]</scope>
    <source>
        <strain evidence="2">MC09</strain>
    </source>
</reference>
<dbReference type="AlphaFoldDB" id="F9ZYW9"/>
<protein>
    <submittedName>
        <fullName evidence="1">Uncharacterized protein</fullName>
    </submittedName>
</protein>
<dbReference type="HOGENOM" id="CLU_212702_0_0_6"/>
<accession>F9ZYW9</accession>
<reference key="2">
    <citation type="submission" date="2011-05" db="EMBL/GenBank/DDBJ databases">
        <title>Complete genome sequence of the aerobic marine methanotroph Methylomonas methanica MC09.</title>
        <authorList>
            <person name="Boden R."/>
            <person name="Cunliffe M."/>
            <person name="Scanlan J."/>
            <person name="Moussard H."/>
            <person name="Kits K.D."/>
            <person name="Klotz M."/>
            <person name="Jetten M."/>
            <person name="Vuilleumier S."/>
            <person name="Han J."/>
            <person name="Peters L."/>
            <person name="Mikhailova N."/>
            <person name="Teshima H."/>
            <person name="Tapia R."/>
            <person name="Kyrpides N."/>
            <person name="Ivanova N."/>
            <person name="Pagani I."/>
            <person name="Cheng J.-F."/>
            <person name="Goodwin L."/>
            <person name="Han C."/>
            <person name="Hauser L."/>
            <person name="Land M."/>
            <person name="Lapidus A."/>
            <person name="Lucas S."/>
            <person name="Pitluck S."/>
            <person name="Woyke T."/>
            <person name="Stein L.Y."/>
            <person name="Murrell C."/>
        </authorList>
    </citation>
    <scope>NUCLEOTIDE SEQUENCE</scope>
    <source>
        <strain>MC09</strain>
    </source>
</reference>
<keyword evidence="2" id="KW-1185">Reference proteome</keyword>
<dbReference type="RefSeq" id="WP_013818084.1">
    <property type="nucleotide sequence ID" value="NC_015572.1"/>
</dbReference>